<dbReference type="PANTHER" id="PTHR31636">
    <property type="entry name" value="OSJNBA0084A10.13 PROTEIN-RELATED"/>
    <property type="match status" value="1"/>
</dbReference>
<sequence length="1099" mass="125428">MDPRFKGFSVFQKQNFKEFHYHPSEQPASSLRHEEDLSEDCDFSDSILRYINDILMEEDMEDKSCMLQESLDLQAAEKSFYDVLGKKYPPSPEHNSRSFGDNNGDLLQNQTQSPNVSSISQSSYSSSSMVSLDGMLESPNSTLQVPESIWQFNKGVEEASKLIPSNVDLFGNFESYSKGRKFSNRDDVTDEDERSSKQVAVCSETSVRSEMLDMVLLCSSGKPPTRFTALRESLRDGISRKVQQKGRGKKQNGKKEVVDLRTLLITCAQAVAAGERNGTTSELLKQIRQHSSPFGDGNQRLAHYLAEALEARLAGTGSHIYKSLVSKRTSAYDIMKAYLLYVAACPFRKVSHFICNKSINVASRKSMRLHVIDFGILYGFQWPTLIERLSLRREGPPKLRITGIDFPQPGFKPAERVEETGRRLAAYAEEFKVPFQYKAIAKKWETVRVEELEIEEDEFVVVNCLYRAKNLLDETVAKQNFKEFHYHPSEQPASSLRHEEDLSEDCDFSDSILRYINDILMEEDMEDKSCMLQESLDLQAAEKSFYDVLGKKYPPSPEHNSSSFGDINGDMLQNQTQSLNVSSISQSSYSSSSMVNLDGMLESPNSTLQVPESIWQFNKGVEEASKFIPSNVDLFGNFESYSKGRKFSNRDDVTDEDERSSKQVAVCSETSVRSEMLDMVLLCSSGKPPTRFTALRESLRDGISRKVQQKGRGKKQNGKKEVVDLRTLLITCAQAVAAGERNGTTSELLKQIRQHSSPFGDGNQRLAHYLAEALEARLAGTGSHIYKSLVSKRTSAYDIMKAYLLYVAACPFRKVSHFICNKSINVASRKSMRLHVIDFGILYGFQWPTLIERLSLRREGPPKLRITGIDFPQPGFKPAERVEETGRRLAAYAEEFKVPFQYKAIAKKWETVRVEELEIEEDEFVVVNCLYRAKNLLDETVAVHSPRNLVLNLIRKINPNLFIHGIINGAYNAPFFVTRFREALFHFSSMFDMLDAIVPREDWERMLIEREILGREALNAIACESWERVERPETVKQWHARILRAGFLQQPFEREIVKEAFERVQTFYHKDFVIDEDNRWLVQGWKGRIIYALSAWKPE</sequence>
<keyword evidence="2" id="KW-0804">Transcription</keyword>
<evidence type="ECO:0000256" key="3">
    <source>
        <dbReference type="PROSITE-ProRule" id="PRU01191"/>
    </source>
</evidence>
<feature type="region of interest" description="VHIID" evidence="3">
    <location>
        <begin position="803"/>
        <end position="868"/>
    </location>
</feature>
<feature type="region of interest" description="Leucine repeat II (LRII)" evidence="3">
    <location>
        <begin position="884"/>
        <end position="916"/>
    </location>
</feature>
<reference evidence="5 6" key="1">
    <citation type="submission" date="2015-01" db="EMBL/GenBank/DDBJ databases">
        <title>Genome of allotetraploid Gossypium barbadense reveals genomic plasticity and fiber elongation in cotton evolution.</title>
        <authorList>
            <person name="Chen X."/>
            <person name="Liu X."/>
            <person name="Zhao B."/>
            <person name="Zheng H."/>
            <person name="Hu Y."/>
            <person name="Lu G."/>
            <person name="Yang C."/>
            <person name="Chen J."/>
            <person name="Shan C."/>
            <person name="Zhang L."/>
            <person name="Zhou Y."/>
            <person name="Wang L."/>
            <person name="Guo W."/>
            <person name="Bai Y."/>
            <person name="Ruan J."/>
            <person name="Shangguan X."/>
            <person name="Mao Y."/>
            <person name="Jiang J."/>
            <person name="Zhu Y."/>
            <person name="Lei J."/>
            <person name="Kang H."/>
            <person name="Chen S."/>
            <person name="He X."/>
            <person name="Wang R."/>
            <person name="Wang Y."/>
            <person name="Chen J."/>
            <person name="Wang L."/>
            <person name="Yu S."/>
            <person name="Wang B."/>
            <person name="Wei J."/>
            <person name="Song S."/>
            <person name="Lu X."/>
            <person name="Gao Z."/>
            <person name="Gu W."/>
            <person name="Deng X."/>
            <person name="Ma D."/>
            <person name="Wang S."/>
            <person name="Liang W."/>
            <person name="Fang L."/>
            <person name="Cai C."/>
            <person name="Zhu X."/>
            <person name="Zhou B."/>
            <person name="Zhang Y."/>
            <person name="Chen Z."/>
            <person name="Xu S."/>
            <person name="Zhu R."/>
            <person name="Wang S."/>
            <person name="Zhang T."/>
            <person name="Zhao G."/>
        </authorList>
    </citation>
    <scope>NUCLEOTIDE SEQUENCE [LARGE SCALE GENOMIC DNA]</scope>
    <source>
        <strain evidence="6">cv. Xinhai21</strain>
        <tissue evidence="5">Leaf</tissue>
    </source>
</reference>
<feature type="region of interest" description="SAW" evidence="3">
    <location>
        <begin position="540"/>
        <end position="616"/>
    </location>
</feature>
<organism evidence="5 6">
    <name type="scientific">Gossypium barbadense</name>
    <name type="common">Sea Island cotton</name>
    <name type="synonym">Hibiscus barbadensis</name>
    <dbReference type="NCBI Taxonomy" id="3634"/>
    <lineage>
        <taxon>Eukaryota</taxon>
        <taxon>Viridiplantae</taxon>
        <taxon>Streptophyta</taxon>
        <taxon>Embryophyta</taxon>
        <taxon>Tracheophyta</taxon>
        <taxon>Spermatophyta</taxon>
        <taxon>Magnoliopsida</taxon>
        <taxon>eudicotyledons</taxon>
        <taxon>Gunneridae</taxon>
        <taxon>Pentapetalae</taxon>
        <taxon>rosids</taxon>
        <taxon>malvids</taxon>
        <taxon>Malvales</taxon>
        <taxon>Malvaceae</taxon>
        <taxon>Malvoideae</taxon>
        <taxon>Gossypium</taxon>
    </lineage>
</organism>
<dbReference type="Proteomes" id="UP000239757">
    <property type="component" value="Unassembled WGS sequence"/>
</dbReference>
<feature type="region of interest" description="SAW" evidence="3">
    <location>
        <begin position="1022"/>
        <end position="1097"/>
    </location>
</feature>
<evidence type="ECO:0000256" key="4">
    <source>
        <dbReference type="SAM" id="MobiDB-lite"/>
    </source>
</evidence>
<feature type="compositionally biased region" description="Polar residues" evidence="4">
    <location>
        <begin position="97"/>
        <end position="112"/>
    </location>
</feature>
<dbReference type="EMBL" id="KZ665028">
    <property type="protein sequence ID" value="PPS01896.1"/>
    <property type="molecule type" value="Genomic_DNA"/>
</dbReference>
<evidence type="ECO:0000256" key="1">
    <source>
        <dbReference type="ARBA" id="ARBA00023015"/>
    </source>
</evidence>
<evidence type="ECO:0000256" key="2">
    <source>
        <dbReference type="ARBA" id="ARBA00023163"/>
    </source>
</evidence>
<name>A0A2P5XEV7_GOSBA</name>
<evidence type="ECO:0008006" key="7">
    <source>
        <dbReference type="Google" id="ProtNLM"/>
    </source>
</evidence>
<keyword evidence="1" id="KW-0805">Transcription regulation</keyword>
<feature type="region of interest" description="Leucine repeat II (LRII)" evidence="3">
    <location>
        <begin position="419"/>
        <end position="451"/>
    </location>
</feature>
<dbReference type="OrthoDB" id="47276at2759"/>
<comment type="similarity">
    <text evidence="3">Belongs to the GRAS family.</text>
</comment>
<gene>
    <name evidence="5" type="ORF">GOBAR_AA18751</name>
</gene>
<accession>A0A2P5XEV7</accession>
<evidence type="ECO:0000313" key="5">
    <source>
        <dbReference type="EMBL" id="PPS01896.1"/>
    </source>
</evidence>
<feature type="region of interest" description="VHIID" evidence="3">
    <location>
        <begin position="338"/>
        <end position="403"/>
    </location>
</feature>
<comment type="caution">
    <text evidence="3">Lacks conserved residue(s) required for the propagation of feature annotation.</text>
</comment>
<dbReference type="InterPro" id="IPR005202">
    <property type="entry name" value="TF_GRAS"/>
</dbReference>
<evidence type="ECO:0000313" key="6">
    <source>
        <dbReference type="Proteomes" id="UP000239757"/>
    </source>
</evidence>
<feature type="region of interest" description="Disordered" evidence="4">
    <location>
        <begin position="84"/>
        <end position="122"/>
    </location>
</feature>
<dbReference type="AlphaFoldDB" id="A0A2P5XEV7"/>
<protein>
    <recommendedName>
        <fullName evidence="7">Scarecrow-like protein 9</fullName>
    </recommendedName>
</protein>
<dbReference type="Pfam" id="PF03514">
    <property type="entry name" value="GRAS"/>
    <property type="match status" value="2"/>
</dbReference>
<feature type="compositionally biased region" description="Low complexity" evidence="4">
    <location>
        <begin position="113"/>
        <end position="122"/>
    </location>
</feature>
<proteinExistence type="inferred from homology"/>
<feature type="short sequence motif" description="VHIID" evidence="3">
    <location>
        <begin position="834"/>
        <end position="838"/>
    </location>
</feature>
<dbReference type="PROSITE" id="PS50985">
    <property type="entry name" value="GRAS"/>
    <property type="match status" value="2"/>
</dbReference>
<feature type="short sequence motif" description="VHIID" evidence="3">
    <location>
        <begin position="369"/>
        <end position="373"/>
    </location>
</feature>